<organism evidence="2 3">
    <name type="scientific">Sphaerotilus hippei</name>
    <dbReference type="NCBI Taxonomy" id="744406"/>
    <lineage>
        <taxon>Bacteria</taxon>
        <taxon>Pseudomonadati</taxon>
        <taxon>Pseudomonadota</taxon>
        <taxon>Betaproteobacteria</taxon>
        <taxon>Burkholderiales</taxon>
        <taxon>Sphaerotilaceae</taxon>
        <taxon>Sphaerotilus</taxon>
    </lineage>
</organism>
<sequence length="250" mass="24877">MKFRLLVSALALSLAACGGGGGDAPAASLQLSDLQGFWSGPLTGTDLHGATHADSVVLNDGTAWTVLRTDTATTTTLVGLVKGQLSVSGTTYSGSGKDYTFSPAAVRDVSLSGTASAGTSLSTSVQVSGATTTTASTMTYNSRYRTAAVQGDFAGAWQGSVGGGAVVVTWTVATNGALSGTDTTGCTYAGTVLTRPEGVAVYNLNVTETCAGASNTWSGIATLDTAKTKASFAFVTADGSAANLLIATKN</sequence>
<comment type="caution">
    <text evidence="2">The sequence shown here is derived from an EMBL/GenBank/DDBJ whole genome shotgun (WGS) entry which is preliminary data.</text>
</comment>
<dbReference type="PROSITE" id="PS51257">
    <property type="entry name" value="PROKAR_LIPOPROTEIN"/>
    <property type="match status" value="1"/>
</dbReference>
<evidence type="ECO:0008006" key="4">
    <source>
        <dbReference type="Google" id="ProtNLM"/>
    </source>
</evidence>
<dbReference type="AlphaFoldDB" id="A0A318GX36"/>
<proteinExistence type="predicted"/>
<keyword evidence="1" id="KW-0732">Signal</keyword>
<name>A0A318GX36_9BURK</name>
<feature type="signal peptide" evidence="1">
    <location>
        <begin position="1"/>
        <end position="18"/>
    </location>
</feature>
<keyword evidence="3" id="KW-1185">Reference proteome</keyword>
<evidence type="ECO:0000313" key="2">
    <source>
        <dbReference type="EMBL" id="PXW94008.1"/>
    </source>
</evidence>
<gene>
    <name evidence="2" type="ORF">C7444_11641</name>
</gene>
<accession>A0A318GX36</accession>
<dbReference type="Proteomes" id="UP000247811">
    <property type="component" value="Unassembled WGS sequence"/>
</dbReference>
<evidence type="ECO:0000313" key="3">
    <source>
        <dbReference type="Proteomes" id="UP000247811"/>
    </source>
</evidence>
<dbReference type="RefSeq" id="WP_110401768.1">
    <property type="nucleotide sequence ID" value="NZ_QJJS01000016.1"/>
</dbReference>
<evidence type="ECO:0000256" key="1">
    <source>
        <dbReference type="SAM" id="SignalP"/>
    </source>
</evidence>
<protein>
    <recommendedName>
        <fullName evidence="4">Lipocalin-like protein</fullName>
    </recommendedName>
</protein>
<feature type="chain" id="PRO_5016255459" description="Lipocalin-like protein" evidence="1">
    <location>
        <begin position="19"/>
        <end position="250"/>
    </location>
</feature>
<reference evidence="2 3" key="1">
    <citation type="submission" date="2018-05" db="EMBL/GenBank/DDBJ databases">
        <title>Genomic Encyclopedia of Type Strains, Phase IV (KMG-IV): sequencing the most valuable type-strain genomes for metagenomic binning, comparative biology and taxonomic classification.</title>
        <authorList>
            <person name="Goeker M."/>
        </authorList>
    </citation>
    <scope>NUCLEOTIDE SEQUENCE [LARGE SCALE GENOMIC DNA]</scope>
    <source>
        <strain evidence="2 3">DSM 566</strain>
    </source>
</reference>
<dbReference type="EMBL" id="QJJS01000016">
    <property type="protein sequence ID" value="PXW94008.1"/>
    <property type="molecule type" value="Genomic_DNA"/>
</dbReference>